<accession>A0A7G5MPP3</accession>
<evidence type="ECO:0000313" key="7">
    <source>
        <dbReference type="EMBL" id="QMW76586.1"/>
    </source>
</evidence>
<dbReference type="InterPro" id="IPR020103">
    <property type="entry name" value="PsdUridine_synth_cat_dom_sf"/>
</dbReference>
<dbReference type="GO" id="GO:0140098">
    <property type="term" value="F:catalytic activity, acting on RNA"/>
    <property type="evidence" value="ECO:0007669"/>
    <property type="project" value="UniProtKB-ARBA"/>
</dbReference>
<evidence type="ECO:0000256" key="3">
    <source>
        <dbReference type="ARBA" id="ARBA00023235"/>
    </source>
</evidence>
<dbReference type="GO" id="GO:0006396">
    <property type="term" value="P:RNA processing"/>
    <property type="evidence" value="ECO:0007669"/>
    <property type="project" value="UniProtKB-ARBA"/>
</dbReference>
<dbReference type="InterPro" id="IPR050188">
    <property type="entry name" value="RluA_PseudoU_synthase"/>
</dbReference>
<dbReference type="GeneID" id="75052728"/>
<comment type="similarity">
    <text evidence="2">Belongs to the pseudouridine synthase RluA family.</text>
</comment>
<sequence length="224" mass="25529">MKTTQTTPNILYEDAHLLVCCKSPGIPVQTRKINTPDLESILLTYLTSKGEPPYLAVIHRLDQPVEGILVFAKTRESAKELNAQIQNGKMEKYYLAAVSGILKEKESRLENELIKDAKTNTSRVTRQKTPQSKKAVLEYRVLKEAEDRSLLEIHLLTGRHHQIRVQMAYAGHPLLGDTKYNPRAGSEKEWQYIALCAYKLIFTHPKTKKKMEFQVKPSGNFPIV</sequence>
<dbReference type="AlphaFoldDB" id="A0A7G5MPP3"/>
<evidence type="ECO:0000313" key="8">
    <source>
        <dbReference type="Proteomes" id="UP000515789"/>
    </source>
</evidence>
<name>A0A7G5MPP3_9FIRM</name>
<evidence type="ECO:0000256" key="5">
    <source>
        <dbReference type="ARBA" id="ARBA00033164"/>
    </source>
</evidence>
<dbReference type="RefSeq" id="WP_018593358.1">
    <property type="nucleotide sequence ID" value="NZ_AP031416.1"/>
</dbReference>
<evidence type="ECO:0000256" key="1">
    <source>
        <dbReference type="ARBA" id="ARBA00000073"/>
    </source>
</evidence>
<dbReference type="Gene3D" id="3.30.2350.10">
    <property type="entry name" value="Pseudouridine synthase"/>
    <property type="match status" value="1"/>
</dbReference>
<dbReference type="GO" id="GO:0009982">
    <property type="term" value="F:pseudouridine synthase activity"/>
    <property type="evidence" value="ECO:0007669"/>
    <property type="project" value="InterPro"/>
</dbReference>
<dbReference type="SUPFAM" id="SSF55120">
    <property type="entry name" value="Pseudouridine synthase"/>
    <property type="match status" value="1"/>
</dbReference>
<evidence type="ECO:0000259" key="6">
    <source>
        <dbReference type="Pfam" id="PF00849"/>
    </source>
</evidence>
<dbReference type="InterPro" id="IPR006145">
    <property type="entry name" value="PsdUridine_synth_RsuA/RluA"/>
</dbReference>
<gene>
    <name evidence="7" type="ORF">E5259_02680</name>
</gene>
<evidence type="ECO:0000256" key="4">
    <source>
        <dbReference type="ARBA" id="ARBA00031870"/>
    </source>
</evidence>
<dbReference type="Proteomes" id="UP000515789">
    <property type="component" value="Chromosome"/>
</dbReference>
<protein>
    <recommendedName>
        <fullName evidence="4">RNA pseudouridylate synthase</fullName>
    </recommendedName>
    <alternativeName>
        <fullName evidence="5">RNA-uridine isomerase</fullName>
    </alternativeName>
</protein>
<dbReference type="PANTHER" id="PTHR21600">
    <property type="entry name" value="MITOCHONDRIAL RNA PSEUDOURIDINE SYNTHASE"/>
    <property type="match status" value="1"/>
</dbReference>
<dbReference type="CDD" id="cd02869">
    <property type="entry name" value="PseudoU_synth_RluA_like"/>
    <property type="match status" value="1"/>
</dbReference>
<dbReference type="GO" id="GO:0001522">
    <property type="term" value="P:pseudouridine synthesis"/>
    <property type="evidence" value="ECO:0007669"/>
    <property type="project" value="InterPro"/>
</dbReference>
<evidence type="ECO:0000256" key="2">
    <source>
        <dbReference type="ARBA" id="ARBA00010876"/>
    </source>
</evidence>
<organism evidence="7 8">
    <name type="scientific">Blautia producta</name>
    <dbReference type="NCBI Taxonomy" id="33035"/>
    <lineage>
        <taxon>Bacteria</taxon>
        <taxon>Bacillati</taxon>
        <taxon>Bacillota</taxon>
        <taxon>Clostridia</taxon>
        <taxon>Lachnospirales</taxon>
        <taxon>Lachnospiraceae</taxon>
        <taxon>Blautia</taxon>
    </lineage>
</organism>
<proteinExistence type="inferred from homology"/>
<dbReference type="EMBL" id="CP039126">
    <property type="protein sequence ID" value="QMW76586.1"/>
    <property type="molecule type" value="Genomic_DNA"/>
</dbReference>
<comment type="catalytic activity">
    <reaction evidence="1">
        <text>a uridine in RNA = a pseudouridine in RNA</text>
        <dbReference type="Rhea" id="RHEA:48348"/>
        <dbReference type="Rhea" id="RHEA-COMP:12068"/>
        <dbReference type="Rhea" id="RHEA-COMP:12069"/>
        <dbReference type="ChEBI" id="CHEBI:65314"/>
        <dbReference type="ChEBI" id="CHEBI:65315"/>
    </reaction>
</comment>
<reference evidence="7 8" key="1">
    <citation type="submission" date="2019-04" db="EMBL/GenBank/DDBJ databases">
        <authorList>
            <person name="Schori C."/>
            <person name="Ahrens C."/>
        </authorList>
    </citation>
    <scope>NUCLEOTIDE SEQUENCE [LARGE SCALE GENOMIC DNA]</scope>
    <source>
        <strain evidence="7 8">DSM 2950</strain>
    </source>
</reference>
<keyword evidence="3" id="KW-0413">Isomerase</keyword>
<feature type="domain" description="Pseudouridine synthase RsuA/RluA-like" evidence="6">
    <location>
        <begin position="16"/>
        <end position="168"/>
    </location>
</feature>
<dbReference type="Pfam" id="PF00849">
    <property type="entry name" value="PseudoU_synth_2"/>
    <property type="match status" value="1"/>
</dbReference>
<dbReference type="PANTHER" id="PTHR21600:SF83">
    <property type="entry name" value="PSEUDOURIDYLATE SYNTHASE RPUSD4, MITOCHONDRIAL"/>
    <property type="match status" value="1"/>
</dbReference>
<dbReference type="GO" id="GO:0003723">
    <property type="term" value="F:RNA binding"/>
    <property type="evidence" value="ECO:0007669"/>
    <property type="project" value="InterPro"/>
</dbReference>